<protein>
    <submittedName>
        <fullName evidence="3">Thiol-disulfide oxidoreductase ResA</fullName>
    </submittedName>
</protein>
<dbReference type="InterPro" id="IPR013766">
    <property type="entry name" value="Thioredoxin_domain"/>
</dbReference>
<evidence type="ECO:0000313" key="3">
    <source>
        <dbReference type="EMBL" id="GBQ87979.1"/>
    </source>
</evidence>
<keyword evidence="4" id="KW-1185">Reference proteome</keyword>
<feature type="domain" description="Thioredoxin" evidence="2">
    <location>
        <begin position="201"/>
        <end position="352"/>
    </location>
</feature>
<reference evidence="3" key="1">
    <citation type="submission" date="2013-04" db="EMBL/GenBank/DDBJ databases">
        <title>The genome sequencing project of 58 acetic acid bacteria.</title>
        <authorList>
            <person name="Okamoto-Kainuma A."/>
            <person name="Ishikawa M."/>
            <person name="Umino S."/>
            <person name="Koizumi Y."/>
            <person name="Shiwa Y."/>
            <person name="Yoshikawa H."/>
            <person name="Matsutani M."/>
            <person name="Matsushita K."/>
        </authorList>
    </citation>
    <scope>NUCLEOTIDE SEQUENCE</scope>
    <source>
        <strain evidence="3">NRIC 0535</strain>
    </source>
</reference>
<dbReference type="Pfam" id="PF00578">
    <property type="entry name" value="AhpC-TSA"/>
    <property type="match status" value="1"/>
</dbReference>
<organism evidence="3 4">
    <name type="scientific">Asaia krungthepensis NRIC 0535</name>
    <dbReference type="NCBI Taxonomy" id="1307925"/>
    <lineage>
        <taxon>Bacteria</taxon>
        <taxon>Pseudomonadati</taxon>
        <taxon>Pseudomonadota</taxon>
        <taxon>Alphaproteobacteria</taxon>
        <taxon>Acetobacterales</taxon>
        <taxon>Acetobacteraceae</taxon>
        <taxon>Asaia</taxon>
    </lineage>
</organism>
<dbReference type="EMBL" id="BAPV01000010">
    <property type="protein sequence ID" value="GBQ87979.1"/>
    <property type="molecule type" value="Genomic_DNA"/>
</dbReference>
<proteinExistence type="predicted"/>
<feature type="domain" description="Thioredoxin" evidence="2">
    <location>
        <begin position="45"/>
        <end position="182"/>
    </location>
</feature>
<dbReference type="CDD" id="cd02966">
    <property type="entry name" value="TlpA_like_family"/>
    <property type="match status" value="1"/>
</dbReference>
<dbReference type="InterPro" id="IPR000866">
    <property type="entry name" value="AhpC/TSA"/>
</dbReference>
<dbReference type="InterPro" id="IPR036249">
    <property type="entry name" value="Thioredoxin-like_sf"/>
</dbReference>
<keyword evidence="1" id="KW-0732">Signal</keyword>
<gene>
    <name evidence="3" type="ORF">AA0535_1419</name>
</gene>
<dbReference type="RefSeq" id="WP_264815255.1">
    <property type="nucleotide sequence ID" value="NZ_BAPV01000010.1"/>
</dbReference>
<dbReference type="Proteomes" id="UP001062776">
    <property type="component" value="Unassembled WGS sequence"/>
</dbReference>
<sequence length="352" mass="38517">MPSFRHGLTALALLALCSATSSACAETPPAPDAASYIAEDPALKQMIGRPVPAMSWQTLDGQTLDMEALTRKGPVYLKLWATYCIPCRAQMPGFEALYQRYQSRMSVVAVDIGFGDTREKVAAFVRNAGLTMPVVVDDGSLSNWLAIRATPLHVMIDRDGRLAYIGHQDGPVLEAALERIATTPRRAKDLHFADVTRIQPLEVGARVPDVKLTDAAGSETSLRPAIPDSAQVVIFSAPWCESYLATMDPPTARACTRVRELAQKLMPRSGIAWTVIGARLWTEPGDMAAFRTLFGPGFRVLLDRDNRAFTRFGVRQIPAIALITKDGHLARILDGSRLDLEEQVEAFAQDSR</sequence>
<dbReference type="PANTHER" id="PTHR42852">
    <property type="entry name" value="THIOL:DISULFIDE INTERCHANGE PROTEIN DSBE"/>
    <property type="match status" value="1"/>
</dbReference>
<feature type="signal peptide" evidence="1">
    <location>
        <begin position="1"/>
        <end position="25"/>
    </location>
</feature>
<dbReference type="InterPro" id="IPR050553">
    <property type="entry name" value="Thioredoxin_ResA/DsbE_sf"/>
</dbReference>
<name>A0ABQ0Q2A3_9PROT</name>
<evidence type="ECO:0000259" key="2">
    <source>
        <dbReference type="PROSITE" id="PS51352"/>
    </source>
</evidence>
<dbReference type="Gene3D" id="3.40.30.10">
    <property type="entry name" value="Glutaredoxin"/>
    <property type="match status" value="2"/>
</dbReference>
<feature type="chain" id="PRO_5045472924" evidence="1">
    <location>
        <begin position="26"/>
        <end position="352"/>
    </location>
</feature>
<comment type="caution">
    <text evidence="3">The sequence shown here is derived from an EMBL/GenBank/DDBJ whole genome shotgun (WGS) entry which is preliminary data.</text>
</comment>
<evidence type="ECO:0000256" key="1">
    <source>
        <dbReference type="SAM" id="SignalP"/>
    </source>
</evidence>
<accession>A0ABQ0Q2A3</accession>
<dbReference type="PROSITE" id="PS51257">
    <property type="entry name" value="PROKAR_LIPOPROTEIN"/>
    <property type="match status" value="1"/>
</dbReference>
<dbReference type="PROSITE" id="PS51352">
    <property type="entry name" value="THIOREDOXIN_2"/>
    <property type="match status" value="2"/>
</dbReference>
<dbReference type="PANTHER" id="PTHR42852:SF17">
    <property type="entry name" value="THIOREDOXIN-LIKE PROTEIN HI_1115"/>
    <property type="match status" value="1"/>
</dbReference>
<evidence type="ECO:0000313" key="4">
    <source>
        <dbReference type="Proteomes" id="UP001062776"/>
    </source>
</evidence>
<dbReference type="SUPFAM" id="SSF52833">
    <property type="entry name" value="Thioredoxin-like"/>
    <property type="match status" value="2"/>
</dbReference>